<keyword evidence="1" id="KW-0805">Transcription regulation</keyword>
<evidence type="ECO:0000256" key="2">
    <source>
        <dbReference type="ARBA" id="ARBA00023163"/>
    </source>
</evidence>
<dbReference type="Proteomes" id="UP000635565">
    <property type="component" value="Unassembled WGS sequence"/>
</dbReference>
<keyword evidence="5" id="KW-1185">Reference proteome</keyword>
<dbReference type="Gene3D" id="1.10.10.60">
    <property type="entry name" value="Homeodomain-like"/>
    <property type="match status" value="1"/>
</dbReference>
<dbReference type="Pfam" id="PF12833">
    <property type="entry name" value="HTH_18"/>
    <property type="match status" value="1"/>
</dbReference>
<proteinExistence type="predicted"/>
<comment type="caution">
    <text evidence="4">The sequence shown here is derived from an EMBL/GenBank/DDBJ whole genome shotgun (WGS) entry which is preliminary data.</text>
</comment>
<dbReference type="InterPro" id="IPR009057">
    <property type="entry name" value="Homeodomain-like_sf"/>
</dbReference>
<protein>
    <submittedName>
        <fullName evidence="4">AraC family transcriptional regulator</fullName>
    </submittedName>
</protein>
<accession>A0ABQ3VI58</accession>
<dbReference type="PROSITE" id="PS01124">
    <property type="entry name" value="HTH_ARAC_FAMILY_2"/>
    <property type="match status" value="1"/>
</dbReference>
<dbReference type="InterPro" id="IPR018060">
    <property type="entry name" value="HTH_AraC"/>
</dbReference>
<sequence>MSIIAEERGSDSPYVETITHGRTTSAGSPLRPAEICWHMVLRRLNGTTSLLVVGPWTSAGVISYPEGAELLWIKFKLGTFLPHLPTRHLLDRETILPAAAGKSFWLNGSTWQFPEYENADTFVNRLVRAGVLACDPVVDAVLQDHQHDVPSRTVRHRFRQATGLTQSHIRQLKRAHHAQALLQQGVSILDTVYEAGYFDQPHLTRSLKQFFGYTPTQIIGMNKHE</sequence>
<evidence type="ECO:0000256" key="1">
    <source>
        <dbReference type="ARBA" id="ARBA00023015"/>
    </source>
</evidence>
<dbReference type="EMBL" id="BNJJ01000010">
    <property type="protein sequence ID" value="GHO85874.1"/>
    <property type="molecule type" value="Genomic_DNA"/>
</dbReference>
<keyword evidence="2" id="KW-0804">Transcription</keyword>
<evidence type="ECO:0000259" key="3">
    <source>
        <dbReference type="PROSITE" id="PS01124"/>
    </source>
</evidence>
<dbReference type="RefSeq" id="WP_201363511.1">
    <property type="nucleotide sequence ID" value="NZ_BNJJ01000010.1"/>
</dbReference>
<organism evidence="4 5">
    <name type="scientific">Dictyobacter formicarum</name>
    <dbReference type="NCBI Taxonomy" id="2778368"/>
    <lineage>
        <taxon>Bacteria</taxon>
        <taxon>Bacillati</taxon>
        <taxon>Chloroflexota</taxon>
        <taxon>Ktedonobacteria</taxon>
        <taxon>Ktedonobacterales</taxon>
        <taxon>Dictyobacteraceae</taxon>
        <taxon>Dictyobacter</taxon>
    </lineage>
</organism>
<evidence type="ECO:0000313" key="5">
    <source>
        <dbReference type="Proteomes" id="UP000635565"/>
    </source>
</evidence>
<reference evidence="4 5" key="1">
    <citation type="journal article" date="2021" name="Int. J. Syst. Evol. Microbiol.">
        <title>Reticulibacter mediterranei gen. nov., sp. nov., within the new family Reticulibacteraceae fam. nov., and Ktedonospora formicarum gen. nov., sp. nov., Ktedonobacter robiniae sp. nov., Dictyobacter formicarum sp. nov. and Dictyobacter arantiisoli sp. nov., belonging to the class Ktedonobacteria.</title>
        <authorList>
            <person name="Yabe S."/>
            <person name="Zheng Y."/>
            <person name="Wang C.M."/>
            <person name="Sakai Y."/>
            <person name="Abe K."/>
            <person name="Yokota A."/>
            <person name="Donadio S."/>
            <person name="Cavaletti L."/>
            <person name="Monciardini P."/>
        </authorList>
    </citation>
    <scope>NUCLEOTIDE SEQUENCE [LARGE SCALE GENOMIC DNA]</scope>
    <source>
        <strain evidence="4 5">SOSP1-9</strain>
    </source>
</reference>
<name>A0ABQ3VI58_9CHLR</name>
<feature type="domain" description="HTH araC/xylS-type" evidence="3">
    <location>
        <begin position="152"/>
        <end position="221"/>
    </location>
</feature>
<dbReference type="SUPFAM" id="SSF46689">
    <property type="entry name" value="Homeodomain-like"/>
    <property type="match status" value="1"/>
</dbReference>
<dbReference type="SMART" id="SM00342">
    <property type="entry name" value="HTH_ARAC"/>
    <property type="match status" value="1"/>
</dbReference>
<gene>
    <name evidence="4" type="ORF">KSZ_38800</name>
</gene>
<evidence type="ECO:0000313" key="4">
    <source>
        <dbReference type="EMBL" id="GHO85874.1"/>
    </source>
</evidence>